<dbReference type="InterPro" id="IPR033888">
    <property type="entry name" value="DHOD_1B"/>
</dbReference>
<dbReference type="PIRSF" id="PIRSF000164">
    <property type="entry name" value="DHO_oxidase"/>
    <property type="match status" value="1"/>
</dbReference>
<comment type="cofactor">
    <cofactor evidence="1">
        <name>FMN</name>
        <dbReference type="ChEBI" id="CHEBI:58210"/>
    </cofactor>
</comment>
<dbReference type="GO" id="GO:0005737">
    <property type="term" value="C:cytoplasm"/>
    <property type="evidence" value="ECO:0007669"/>
    <property type="project" value="UniProtKB-SubCell"/>
</dbReference>
<dbReference type="GO" id="GO:0044205">
    <property type="term" value="P:'de novo' UMP biosynthetic process"/>
    <property type="evidence" value="ECO:0007669"/>
    <property type="project" value="UniProtKB-UniPathway"/>
</dbReference>
<keyword evidence="5" id="KW-0963">Cytoplasm</keyword>
<dbReference type="GO" id="GO:1990663">
    <property type="term" value="F:dihydroorotate dehydrogenase (fumarate) activity"/>
    <property type="evidence" value="ECO:0007669"/>
    <property type="project" value="UniProtKB-EC"/>
</dbReference>
<dbReference type="InterPro" id="IPR012135">
    <property type="entry name" value="Dihydroorotate_DH_1_2"/>
</dbReference>
<proteinExistence type="inferred from homology"/>
<comment type="similarity">
    <text evidence="4">Belongs to the dihydroorotate dehydrogenase family. Type 1 subfamily.</text>
</comment>
<evidence type="ECO:0000256" key="7">
    <source>
        <dbReference type="ARBA" id="ARBA00022643"/>
    </source>
</evidence>
<dbReference type="UniPathway" id="UPA00070"/>
<accession>A0A160VB55</accession>
<dbReference type="PANTHER" id="PTHR48109:SF1">
    <property type="entry name" value="DIHYDROOROTATE DEHYDROGENASE (FUMARATE)"/>
    <property type="match status" value="1"/>
</dbReference>
<dbReference type="InterPro" id="IPR013785">
    <property type="entry name" value="Aldolase_TIM"/>
</dbReference>
<dbReference type="InterPro" id="IPR050074">
    <property type="entry name" value="DHO_dehydrogenase"/>
</dbReference>
<dbReference type="InterPro" id="IPR001295">
    <property type="entry name" value="Dihydroorotate_DH_CS"/>
</dbReference>
<dbReference type="NCBIfam" id="NF005574">
    <property type="entry name" value="PRK07259.1"/>
    <property type="match status" value="1"/>
</dbReference>
<name>A0A160VB55_9ZZZZ</name>
<evidence type="ECO:0000256" key="2">
    <source>
        <dbReference type="ARBA" id="ARBA00004496"/>
    </source>
</evidence>
<dbReference type="CDD" id="cd04740">
    <property type="entry name" value="DHOD_1B_like"/>
    <property type="match status" value="1"/>
</dbReference>
<evidence type="ECO:0000259" key="10">
    <source>
        <dbReference type="Pfam" id="PF01180"/>
    </source>
</evidence>
<keyword evidence="8" id="KW-0665">Pyrimidine biosynthesis</keyword>
<dbReference type="HAMAP" id="MF_00224">
    <property type="entry name" value="DHO_dh_type1"/>
    <property type="match status" value="1"/>
</dbReference>
<dbReference type="EC" id="1.3.98.1" evidence="11"/>
<evidence type="ECO:0000256" key="4">
    <source>
        <dbReference type="ARBA" id="ARBA00008008"/>
    </source>
</evidence>
<dbReference type="AlphaFoldDB" id="A0A160VB55"/>
<evidence type="ECO:0000256" key="6">
    <source>
        <dbReference type="ARBA" id="ARBA00022630"/>
    </source>
</evidence>
<organism evidence="11">
    <name type="scientific">hydrothermal vent metagenome</name>
    <dbReference type="NCBI Taxonomy" id="652676"/>
    <lineage>
        <taxon>unclassified sequences</taxon>
        <taxon>metagenomes</taxon>
        <taxon>ecological metagenomes</taxon>
    </lineage>
</organism>
<dbReference type="Pfam" id="PF01180">
    <property type="entry name" value="DHO_dh"/>
    <property type="match status" value="1"/>
</dbReference>
<protein>
    <submittedName>
        <fullName evidence="11">Dihydroorotate dehydrogenase, catalytic subunit</fullName>
        <ecNumber evidence="11">1.3.98.1</ecNumber>
    </submittedName>
</protein>
<dbReference type="SUPFAM" id="SSF51395">
    <property type="entry name" value="FMN-linked oxidoreductases"/>
    <property type="match status" value="1"/>
</dbReference>
<gene>
    <name evidence="11" type="ORF">MGWOODY_Clf2369</name>
</gene>
<dbReference type="EMBL" id="FAXA01000396">
    <property type="protein sequence ID" value="CUV03369.1"/>
    <property type="molecule type" value="Genomic_DNA"/>
</dbReference>
<comment type="subcellular location">
    <subcellularLocation>
        <location evidence="2">Cytoplasm</location>
    </subcellularLocation>
</comment>
<reference evidence="11" key="1">
    <citation type="submission" date="2015-10" db="EMBL/GenBank/DDBJ databases">
        <authorList>
            <person name="Gilbert D.G."/>
        </authorList>
    </citation>
    <scope>NUCLEOTIDE SEQUENCE</scope>
</reference>
<dbReference type="InterPro" id="IPR005720">
    <property type="entry name" value="Dihydroorotate_DH_cat"/>
</dbReference>
<comment type="pathway">
    <text evidence="3">Pyrimidine metabolism; UMP biosynthesis via de novo pathway.</text>
</comment>
<dbReference type="GO" id="GO:0006207">
    <property type="term" value="P:'de novo' pyrimidine nucleobase biosynthetic process"/>
    <property type="evidence" value="ECO:0007669"/>
    <property type="project" value="InterPro"/>
</dbReference>
<keyword evidence="6" id="KW-0285">Flavoprotein</keyword>
<evidence type="ECO:0000256" key="8">
    <source>
        <dbReference type="ARBA" id="ARBA00022975"/>
    </source>
</evidence>
<keyword evidence="7" id="KW-0288">FMN</keyword>
<evidence type="ECO:0000256" key="9">
    <source>
        <dbReference type="ARBA" id="ARBA00023002"/>
    </source>
</evidence>
<dbReference type="PROSITE" id="PS00912">
    <property type="entry name" value="DHODEHASE_2"/>
    <property type="match status" value="1"/>
</dbReference>
<sequence>MAPNNPHHLRLANPVMIASGTFGYDGYGRGITDDMDLSQLGAVVPKTFTSLPREGNPEPQWFPKSYREAWDAGDLLFLNAIGLTNPGIETAIREVTPTWGQWNATCILSFASDSVDQFGEMAAMAAQGTGYRAIELNLSCPNVEDGSLFGHSAQLTAQAIASVRANTDLPILAKLAPNVPDITAIARAAVDGGADAITICNTMPAMRIDTQTRKPVLGNVTGGLSGPGLRPISMAMVYQVSRAVDVPIIGVGGIFSGEHAAEYILAGASAVQIGSANLVGLSAPWRILTELQDWMVESGVTDLRSLT</sequence>
<evidence type="ECO:0000313" key="11">
    <source>
        <dbReference type="EMBL" id="CUV03369.1"/>
    </source>
</evidence>
<dbReference type="Gene3D" id="3.20.20.70">
    <property type="entry name" value="Aldolase class I"/>
    <property type="match status" value="1"/>
</dbReference>
<evidence type="ECO:0000256" key="5">
    <source>
        <dbReference type="ARBA" id="ARBA00022490"/>
    </source>
</evidence>
<keyword evidence="9 11" id="KW-0560">Oxidoreductase</keyword>
<dbReference type="InterPro" id="IPR024920">
    <property type="entry name" value="Dihydroorotate_DH_1"/>
</dbReference>
<evidence type="ECO:0000256" key="1">
    <source>
        <dbReference type="ARBA" id="ARBA00001917"/>
    </source>
</evidence>
<evidence type="ECO:0000256" key="3">
    <source>
        <dbReference type="ARBA" id="ARBA00004725"/>
    </source>
</evidence>
<dbReference type="PANTHER" id="PTHR48109">
    <property type="entry name" value="DIHYDROOROTATE DEHYDROGENASE (QUINONE), MITOCHONDRIAL-RELATED"/>
    <property type="match status" value="1"/>
</dbReference>
<feature type="domain" description="Dihydroorotate dehydrogenase catalytic" evidence="10">
    <location>
        <begin position="7"/>
        <end position="295"/>
    </location>
</feature>